<keyword evidence="1" id="KW-0472">Membrane</keyword>
<sequence>MVYFGCWFKSLSSMMSCSHLALRTSVDKCKLLQLSLVSKAKSCCCLARSFGAFTFCFFWMYFWYKWFILGSSPIRSLR</sequence>
<gene>
    <name evidence="2" type="ORF">EUGRSUZ_F01514</name>
</gene>
<dbReference type="EMBL" id="KK198758">
    <property type="protein sequence ID" value="KCW67782.1"/>
    <property type="molecule type" value="Genomic_DNA"/>
</dbReference>
<reference evidence="2" key="1">
    <citation type="submission" date="2013-07" db="EMBL/GenBank/DDBJ databases">
        <title>The genome of Eucalyptus grandis.</title>
        <authorList>
            <person name="Schmutz J."/>
            <person name="Hayes R."/>
            <person name="Myburg A."/>
            <person name="Tuskan G."/>
            <person name="Grattapaglia D."/>
            <person name="Rokhsar D.S."/>
        </authorList>
    </citation>
    <scope>NUCLEOTIDE SEQUENCE</scope>
    <source>
        <tissue evidence="2">Leaf extractions</tissue>
    </source>
</reference>
<name>A0A059BNH6_EUCGR</name>
<keyword evidence="1" id="KW-0812">Transmembrane</keyword>
<keyword evidence="1" id="KW-1133">Transmembrane helix</keyword>
<protein>
    <submittedName>
        <fullName evidence="2">Uncharacterized protein</fullName>
    </submittedName>
</protein>
<accession>A0A059BNH6</accession>
<feature type="transmembrane region" description="Helical" evidence="1">
    <location>
        <begin position="45"/>
        <end position="64"/>
    </location>
</feature>
<organism evidence="2">
    <name type="scientific">Eucalyptus grandis</name>
    <name type="common">Flooded gum</name>
    <dbReference type="NCBI Taxonomy" id="71139"/>
    <lineage>
        <taxon>Eukaryota</taxon>
        <taxon>Viridiplantae</taxon>
        <taxon>Streptophyta</taxon>
        <taxon>Embryophyta</taxon>
        <taxon>Tracheophyta</taxon>
        <taxon>Spermatophyta</taxon>
        <taxon>Magnoliopsida</taxon>
        <taxon>eudicotyledons</taxon>
        <taxon>Gunneridae</taxon>
        <taxon>Pentapetalae</taxon>
        <taxon>rosids</taxon>
        <taxon>malvids</taxon>
        <taxon>Myrtales</taxon>
        <taxon>Myrtaceae</taxon>
        <taxon>Myrtoideae</taxon>
        <taxon>Eucalypteae</taxon>
        <taxon>Eucalyptus</taxon>
    </lineage>
</organism>
<dbReference type="Gramene" id="KCW67782">
    <property type="protein sequence ID" value="KCW67782"/>
    <property type="gene ID" value="EUGRSUZ_F01514"/>
</dbReference>
<evidence type="ECO:0000313" key="2">
    <source>
        <dbReference type="EMBL" id="KCW67782.1"/>
    </source>
</evidence>
<dbReference type="InParanoid" id="A0A059BNH6"/>
<evidence type="ECO:0000256" key="1">
    <source>
        <dbReference type="SAM" id="Phobius"/>
    </source>
</evidence>
<dbReference type="AlphaFoldDB" id="A0A059BNH6"/>
<proteinExistence type="predicted"/>